<name>A0A432X9R8_9GAMM</name>
<dbReference type="AlphaFoldDB" id="A0A432X9R8"/>
<reference evidence="2 3" key="1">
    <citation type="journal article" date="2011" name="Front. Microbiol.">
        <title>Genomic signatures of strain selection and enhancement in Bacillus atrophaeus var. globigii, a historical biowarfare simulant.</title>
        <authorList>
            <person name="Gibbons H.S."/>
            <person name="Broomall S.M."/>
            <person name="McNew L.A."/>
            <person name="Daligault H."/>
            <person name="Chapman C."/>
            <person name="Bruce D."/>
            <person name="Karavis M."/>
            <person name="Krepps M."/>
            <person name="McGregor P.A."/>
            <person name="Hong C."/>
            <person name="Park K.H."/>
            <person name="Akmal A."/>
            <person name="Feldman A."/>
            <person name="Lin J.S."/>
            <person name="Chang W.E."/>
            <person name="Higgs B.W."/>
            <person name="Demirev P."/>
            <person name="Lindquist J."/>
            <person name="Liem A."/>
            <person name="Fochler E."/>
            <person name="Read T.D."/>
            <person name="Tapia R."/>
            <person name="Johnson S."/>
            <person name="Bishop-Lilly K.A."/>
            <person name="Detter C."/>
            <person name="Han C."/>
            <person name="Sozhamannan S."/>
            <person name="Rosenzweig C.N."/>
            <person name="Skowronski E.W."/>
        </authorList>
    </citation>
    <scope>NUCLEOTIDE SEQUENCE [LARGE SCALE GENOMIC DNA]</scope>
    <source>
        <strain evidence="2 3">AIT1</strain>
    </source>
</reference>
<keyword evidence="3" id="KW-1185">Reference proteome</keyword>
<dbReference type="Proteomes" id="UP000286976">
    <property type="component" value="Unassembled WGS sequence"/>
</dbReference>
<dbReference type="Pfam" id="PF05751">
    <property type="entry name" value="FixH"/>
    <property type="match status" value="1"/>
</dbReference>
<evidence type="ECO:0000313" key="2">
    <source>
        <dbReference type="EMBL" id="RUO44165.1"/>
    </source>
</evidence>
<accession>A0A432X9R8</accession>
<dbReference type="EMBL" id="PIPQ01000001">
    <property type="protein sequence ID" value="RUO44165.1"/>
    <property type="molecule type" value="Genomic_DNA"/>
</dbReference>
<organism evidence="2 3">
    <name type="scientific">Aliidiomarina taiwanensis</name>
    <dbReference type="NCBI Taxonomy" id="946228"/>
    <lineage>
        <taxon>Bacteria</taxon>
        <taxon>Pseudomonadati</taxon>
        <taxon>Pseudomonadota</taxon>
        <taxon>Gammaproteobacteria</taxon>
        <taxon>Alteromonadales</taxon>
        <taxon>Idiomarinaceae</taxon>
        <taxon>Aliidiomarina</taxon>
    </lineage>
</organism>
<evidence type="ECO:0000256" key="1">
    <source>
        <dbReference type="SAM" id="Phobius"/>
    </source>
</evidence>
<feature type="transmembrane region" description="Helical" evidence="1">
    <location>
        <begin position="20"/>
        <end position="43"/>
    </location>
</feature>
<dbReference type="InterPro" id="IPR008620">
    <property type="entry name" value="FixH"/>
</dbReference>
<evidence type="ECO:0000313" key="3">
    <source>
        <dbReference type="Proteomes" id="UP000286976"/>
    </source>
</evidence>
<sequence>MRMSMNTNHTKNTGPWYKHFWPWYLVFMKLAVITAITITVILIKKNPTAMVIDDYYNEGRAINFQLDREQRAADLGIELQVSIENDMFILKFASGEPEQRTAVRVMFYHPTLDDRDFDILVPHASNGVYRAEFPEDVSGHWRMDFEPYNREWRISKSTTFPLRKELNITPDV</sequence>
<comment type="caution">
    <text evidence="2">The sequence shown here is derived from an EMBL/GenBank/DDBJ whole genome shotgun (WGS) entry which is preliminary data.</text>
</comment>
<keyword evidence="1" id="KW-0472">Membrane</keyword>
<proteinExistence type="predicted"/>
<keyword evidence="1" id="KW-0812">Transmembrane</keyword>
<protein>
    <recommendedName>
        <fullName evidence="4">Nitrogen fixation protein FixH</fullName>
    </recommendedName>
</protein>
<evidence type="ECO:0008006" key="4">
    <source>
        <dbReference type="Google" id="ProtNLM"/>
    </source>
</evidence>
<keyword evidence="1" id="KW-1133">Transmembrane helix</keyword>
<gene>
    <name evidence="2" type="ORF">CWE15_03085</name>
</gene>